<evidence type="ECO:0000256" key="4">
    <source>
        <dbReference type="ARBA" id="ARBA00023274"/>
    </source>
</evidence>
<evidence type="ECO:0000259" key="9">
    <source>
        <dbReference type="PROSITE" id="PS50823"/>
    </source>
</evidence>
<sequence length="251" mass="28092">MAAQISKKRKFVADGVFRAELNEFFTRELAEEGYSGCDVRVTHARTEIIIRATHTQEVLGEKGRRIRELTFLVQKRFKFPENSLELYAEKVQYRGLSAIAQCESLRYKLLGGLAVRRACYGVLHFVMESNAKGCEVIVSGKIRAARAISMKFTDVDFVDSAVRHVLLKQGVLGIKVKIMKGWDPEGNIGPRKPLPDSVQILEPPVDKIVSEPSSESREPVIPVAPPIQQDDAYAPPEAATYQAQQPEYEGF</sequence>
<dbReference type="InterPro" id="IPR004044">
    <property type="entry name" value="KH_dom_type_2"/>
</dbReference>
<dbReference type="Proteomes" id="UP001163846">
    <property type="component" value="Unassembled WGS sequence"/>
</dbReference>
<evidence type="ECO:0000256" key="7">
    <source>
        <dbReference type="PROSITE-ProRule" id="PRU00118"/>
    </source>
</evidence>
<keyword evidence="2 7" id="KW-0694">RNA-binding</keyword>
<dbReference type="SUPFAM" id="SSF54821">
    <property type="entry name" value="Ribosomal protein S3 C-terminal domain"/>
    <property type="match status" value="1"/>
</dbReference>
<keyword evidence="11" id="KW-1185">Reference proteome</keyword>
<dbReference type="InterPro" id="IPR001351">
    <property type="entry name" value="Ribosomal_uS3_C"/>
</dbReference>
<dbReference type="InterPro" id="IPR009019">
    <property type="entry name" value="KH_sf_prok-type"/>
</dbReference>
<dbReference type="Pfam" id="PF00189">
    <property type="entry name" value="Ribosomal_S3_C"/>
    <property type="match status" value="1"/>
</dbReference>
<dbReference type="EMBL" id="MU806375">
    <property type="protein sequence ID" value="KAJ3835812.1"/>
    <property type="molecule type" value="Genomic_DNA"/>
</dbReference>
<protein>
    <recommendedName>
        <fullName evidence="5">Small ribosomal subunit protein uS3</fullName>
    </recommendedName>
    <alternativeName>
        <fullName evidence="6">40S ribosomal protein S3</fullName>
    </alternativeName>
</protein>
<dbReference type="FunFam" id="3.30.1140.32:FF:000013">
    <property type="entry name" value="40S ribosomal protein S3"/>
    <property type="match status" value="1"/>
</dbReference>
<comment type="caution">
    <text evidence="10">The sequence shown here is derived from an EMBL/GenBank/DDBJ whole genome shotgun (WGS) entry which is preliminary data.</text>
</comment>
<dbReference type="InterPro" id="IPR005703">
    <property type="entry name" value="Ribosomal_uS3_euk/arc"/>
</dbReference>
<evidence type="ECO:0000256" key="3">
    <source>
        <dbReference type="ARBA" id="ARBA00022980"/>
    </source>
</evidence>
<dbReference type="Gene3D" id="3.30.300.20">
    <property type="match status" value="1"/>
</dbReference>
<name>A0AA38UAN7_9AGAR</name>
<feature type="region of interest" description="Disordered" evidence="8">
    <location>
        <begin position="207"/>
        <end position="251"/>
    </location>
</feature>
<gene>
    <name evidence="10" type="ORF">F5878DRAFT_626943</name>
</gene>
<dbReference type="CDD" id="cd02413">
    <property type="entry name" value="KH-II_40S_S3"/>
    <property type="match status" value="1"/>
</dbReference>
<comment type="similarity">
    <text evidence="1">Belongs to the universal ribosomal protein uS3 family.</text>
</comment>
<dbReference type="GO" id="GO:0005634">
    <property type="term" value="C:nucleus"/>
    <property type="evidence" value="ECO:0007669"/>
    <property type="project" value="TreeGrafter"/>
</dbReference>
<dbReference type="InterPro" id="IPR036419">
    <property type="entry name" value="Ribosomal_S3_C_sf"/>
</dbReference>
<accession>A0AA38UAN7</accession>
<dbReference type="FunFam" id="3.30.300.20:FF:000006">
    <property type="entry name" value="40S ribosomal protein S3"/>
    <property type="match status" value="1"/>
</dbReference>
<keyword evidence="3 10" id="KW-0689">Ribosomal protein</keyword>
<evidence type="ECO:0000256" key="5">
    <source>
        <dbReference type="ARBA" id="ARBA00035257"/>
    </source>
</evidence>
<dbReference type="InterPro" id="IPR015946">
    <property type="entry name" value="KH_dom-like_a/b"/>
</dbReference>
<evidence type="ECO:0000256" key="6">
    <source>
        <dbReference type="ARBA" id="ARBA00035408"/>
    </source>
</evidence>
<dbReference type="GO" id="GO:0003735">
    <property type="term" value="F:structural constituent of ribosome"/>
    <property type="evidence" value="ECO:0007669"/>
    <property type="project" value="InterPro"/>
</dbReference>
<dbReference type="GO" id="GO:0003723">
    <property type="term" value="F:RNA binding"/>
    <property type="evidence" value="ECO:0007669"/>
    <property type="project" value="UniProtKB-UniRule"/>
</dbReference>
<dbReference type="Pfam" id="PF07650">
    <property type="entry name" value="KH_2"/>
    <property type="match status" value="1"/>
</dbReference>
<dbReference type="Gene3D" id="3.30.1140.32">
    <property type="entry name" value="Ribosomal protein S3, C-terminal domain"/>
    <property type="match status" value="1"/>
</dbReference>
<evidence type="ECO:0000256" key="2">
    <source>
        <dbReference type="ARBA" id="ARBA00022884"/>
    </source>
</evidence>
<feature type="domain" description="KH type-2" evidence="9">
    <location>
        <begin position="21"/>
        <end position="92"/>
    </location>
</feature>
<dbReference type="PROSITE" id="PS50823">
    <property type="entry name" value="KH_TYPE_2"/>
    <property type="match status" value="1"/>
</dbReference>
<dbReference type="GO" id="GO:0006412">
    <property type="term" value="P:translation"/>
    <property type="evidence" value="ECO:0007669"/>
    <property type="project" value="InterPro"/>
</dbReference>
<evidence type="ECO:0000256" key="1">
    <source>
        <dbReference type="ARBA" id="ARBA00010761"/>
    </source>
</evidence>
<evidence type="ECO:0000313" key="10">
    <source>
        <dbReference type="EMBL" id="KAJ3835812.1"/>
    </source>
</evidence>
<feature type="compositionally biased region" description="Basic and acidic residues" evidence="8">
    <location>
        <begin position="207"/>
        <end position="218"/>
    </location>
</feature>
<dbReference type="InterPro" id="IPR057258">
    <property type="entry name" value="Ribosomal_uS3"/>
</dbReference>
<dbReference type="PANTHER" id="PTHR11760:SF32">
    <property type="entry name" value="SMALL RIBOSOMAL SUBUNIT PROTEIN US3"/>
    <property type="match status" value="1"/>
</dbReference>
<dbReference type="NCBIfam" id="TIGR01008">
    <property type="entry name" value="uS3_euk_arch"/>
    <property type="match status" value="1"/>
</dbReference>
<dbReference type="AlphaFoldDB" id="A0AA38UAN7"/>
<dbReference type="PANTHER" id="PTHR11760">
    <property type="entry name" value="30S/40S RIBOSOMAL PROTEIN S3"/>
    <property type="match status" value="1"/>
</dbReference>
<evidence type="ECO:0000313" key="11">
    <source>
        <dbReference type="Proteomes" id="UP001163846"/>
    </source>
</evidence>
<organism evidence="10 11">
    <name type="scientific">Lentinula raphanica</name>
    <dbReference type="NCBI Taxonomy" id="153919"/>
    <lineage>
        <taxon>Eukaryota</taxon>
        <taxon>Fungi</taxon>
        <taxon>Dikarya</taxon>
        <taxon>Basidiomycota</taxon>
        <taxon>Agaricomycotina</taxon>
        <taxon>Agaricomycetes</taxon>
        <taxon>Agaricomycetidae</taxon>
        <taxon>Agaricales</taxon>
        <taxon>Marasmiineae</taxon>
        <taxon>Omphalotaceae</taxon>
        <taxon>Lentinula</taxon>
    </lineage>
</organism>
<keyword evidence="4" id="KW-0687">Ribonucleoprotein</keyword>
<dbReference type="GO" id="GO:0022627">
    <property type="term" value="C:cytosolic small ribosomal subunit"/>
    <property type="evidence" value="ECO:0007669"/>
    <property type="project" value="TreeGrafter"/>
</dbReference>
<proteinExistence type="inferred from homology"/>
<dbReference type="SUPFAM" id="SSF54814">
    <property type="entry name" value="Prokaryotic type KH domain (KH-domain type II)"/>
    <property type="match status" value="1"/>
</dbReference>
<evidence type="ECO:0000256" key="8">
    <source>
        <dbReference type="SAM" id="MobiDB-lite"/>
    </source>
</evidence>
<reference evidence="10" key="1">
    <citation type="submission" date="2022-08" db="EMBL/GenBank/DDBJ databases">
        <authorList>
            <consortium name="DOE Joint Genome Institute"/>
            <person name="Min B."/>
            <person name="Riley R."/>
            <person name="Sierra-Patev S."/>
            <person name="Naranjo-Ortiz M."/>
            <person name="Looney B."/>
            <person name="Konkel Z."/>
            <person name="Slot J.C."/>
            <person name="Sakamoto Y."/>
            <person name="Steenwyk J.L."/>
            <person name="Rokas A."/>
            <person name="Carro J."/>
            <person name="Camarero S."/>
            <person name="Ferreira P."/>
            <person name="Molpeceres G."/>
            <person name="Ruiz-Duenas F.J."/>
            <person name="Serrano A."/>
            <person name="Henrissat B."/>
            <person name="Drula E."/>
            <person name="Hughes K.W."/>
            <person name="Mata J.L."/>
            <person name="Ishikawa N.K."/>
            <person name="Vargas-Isla R."/>
            <person name="Ushijima S."/>
            <person name="Smith C.A."/>
            <person name="Ahrendt S."/>
            <person name="Andreopoulos W."/>
            <person name="He G."/>
            <person name="Labutti K."/>
            <person name="Lipzen A."/>
            <person name="Ng V."/>
            <person name="Sandor L."/>
            <person name="Barry K."/>
            <person name="Martinez A.T."/>
            <person name="Xiao Y."/>
            <person name="Gibbons J.G."/>
            <person name="Terashima K."/>
            <person name="Hibbett D.S."/>
            <person name="Grigoriev I.V."/>
        </authorList>
    </citation>
    <scope>NUCLEOTIDE SEQUENCE</scope>
    <source>
        <strain evidence="10">TFB9207</strain>
    </source>
</reference>